<organism evidence="1 2">
    <name type="scientific">Shewanella baltica (strain OS155 / ATCC BAA-1091)</name>
    <dbReference type="NCBI Taxonomy" id="325240"/>
    <lineage>
        <taxon>Bacteria</taxon>
        <taxon>Pseudomonadati</taxon>
        <taxon>Pseudomonadota</taxon>
        <taxon>Gammaproteobacteria</taxon>
        <taxon>Alteromonadales</taxon>
        <taxon>Shewanellaceae</taxon>
        <taxon>Shewanella</taxon>
    </lineage>
</organism>
<evidence type="ECO:0000313" key="2">
    <source>
        <dbReference type="Proteomes" id="UP000001557"/>
    </source>
</evidence>
<name>A3D8P3_SHEB5</name>
<protein>
    <submittedName>
        <fullName evidence="1">Uncharacterized protein</fullName>
    </submittedName>
</protein>
<dbReference type="STRING" id="325240.Sbal_3631"/>
<reference evidence="1 2" key="1">
    <citation type="submission" date="2007-02" db="EMBL/GenBank/DDBJ databases">
        <title>Complete sequence of chromosome of Shewanella baltica OS155.</title>
        <authorList>
            <consortium name="US DOE Joint Genome Institute"/>
            <person name="Copeland A."/>
            <person name="Lucas S."/>
            <person name="Lapidus A."/>
            <person name="Barry K."/>
            <person name="Detter J.C."/>
            <person name="Glavina del Rio T."/>
            <person name="Hammon N."/>
            <person name="Israni S."/>
            <person name="Dalin E."/>
            <person name="Tice H."/>
            <person name="Pitluck S."/>
            <person name="Sims D.R."/>
            <person name="Brettin T."/>
            <person name="Bruce D."/>
            <person name="Han C."/>
            <person name="Tapia R."/>
            <person name="Brainard J."/>
            <person name="Schmutz J."/>
            <person name="Larimer F."/>
            <person name="Land M."/>
            <person name="Hauser L."/>
            <person name="Kyrpides N."/>
            <person name="Mikhailova N."/>
            <person name="Brettar I."/>
            <person name="Klappenbach J."/>
            <person name="Konstantinidis K."/>
            <person name="Rodrigues J."/>
            <person name="Tiedje J."/>
            <person name="Richardson P."/>
        </authorList>
    </citation>
    <scope>NUCLEOTIDE SEQUENCE [LARGE SCALE GENOMIC DNA]</scope>
    <source>
        <strain evidence="2">OS155 / ATCC BAA-1091</strain>
    </source>
</reference>
<dbReference type="HOGENOM" id="CLU_3398406_0_0_6"/>
<dbReference type="EMBL" id="CP000563">
    <property type="protein sequence ID" value="ABN63106.1"/>
    <property type="molecule type" value="Genomic_DNA"/>
</dbReference>
<evidence type="ECO:0000313" key="1">
    <source>
        <dbReference type="EMBL" id="ABN63106.1"/>
    </source>
</evidence>
<proteinExistence type="predicted"/>
<dbReference type="Proteomes" id="UP000001557">
    <property type="component" value="Chromosome"/>
</dbReference>
<dbReference type="KEGG" id="sbl:Sbal_3631"/>
<gene>
    <name evidence="1" type="ordered locus">Sbal_3631</name>
</gene>
<accession>A3D8P3</accession>
<keyword evidence="2" id="KW-1185">Reference proteome</keyword>
<dbReference type="AlphaFoldDB" id="A3D8P3"/>
<sequence length="31" mass="3589">MFPNSEIQCFSGLNQNNILITDKRLTMKQGF</sequence>